<dbReference type="RefSeq" id="WP_196201241.1">
    <property type="nucleotide sequence ID" value="NZ_JADPUN010000127.1"/>
</dbReference>
<organism evidence="2 3">
    <name type="scientific">Plantactinospora alkalitolerans</name>
    <dbReference type="NCBI Taxonomy" id="2789879"/>
    <lineage>
        <taxon>Bacteria</taxon>
        <taxon>Bacillati</taxon>
        <taxon>Actinomycetota</taxon>
        <taxon>Actinomycetes</taxon>
        <taxon>Micromonosporales</taxon>
        <taxon>Micromonosporaceae</taxon>
        <taxon>Plantactinospora</taxon>
    </lineage>
</organism>
<accession>A0ABS0GTU7</accession>
<evidence type="ECO:0000313" key="2">
    <source>
        <dbReference type="EMBL" id="MBF9129613.1"/>
    </source>
</evidence>
<evidence type="ECO:0000256" key="1">
    <source>
        <dbReference type="SAM" id="MobiDB-lite"/>
    </source>
</evidence>
<feature type="compositionally biased region" description="Polar residues" evidence="1">
    <location>
        <begin position="41"/>
        <end position="55"/>
    </location>
</feature>
<evidence type="ECO:0000313" key="3">
    <source>
        <dbReference type="Proteomes" id="UP000638560"/>
    </source>
</evidence>
<feature type="region of interest" description="Disordered" evidence="1">
    <location>
        <begin position="40"/>
        <end position="63"/>
    </location>
</feature>
<protein>
    <submittedName>
        <fullName evidence="2">Uncharacterized protein</fullName>
    </submittedName>
</protein>
<proteinExistence type="predicted"/>
<sequence length="63" mass="6776">MNIDEDGRLSIVCQYSPASFSATAVFFNCSVDDVHRPAVRTGSSSVTRIDSSAARTGSADHRR</sequence>
<dbReference type="EMBL" id="JADPUN010000127">
    <property type="protein sequence ID" value="MBF9129613.1"/>
    <property type="molecule type" value="Genomic_DNA"/>
</dbReference>
<comment type="caution">
    <text evidence="2">The sequence shown here is derived from an EMBL/GenBank/DDBJ whole genome shotgun (WGS) entry which is preliminary data.</text>
</comment>
<gene>
    <name evidence="2" type="ORF">I0C86_11655</name>
</gene>
<reference evidence="2 3" key="1">
    <citation type="submission" date="2020-11" db="EMBL/GenBank/DDBJ databases">
        <title>A novel isolate from a Black sea contaminated sediment with potential to produce alkanes: Plantactinospora alkalitolerans sp. nov.</title>
        <authorList>
            <person name="Carro L."/>
            <person name="Veyisoglu A."/>
            <person name="Guven K."/>
            <person name="Schumann P."/>
            <person name="Klenk H.-P."/>
            <person name="Sahin N."/>
        </authorList>
    </citation>
    <scope>NUCLEOTIDE SEQUENCE [LARGE SCALE GENOMIC DNA]</scope>
    <source>
        <strain evidence="2 3">S1510</strain>
    </source>
</reference>
<keyword evidence="3" id="KW-1185">Reference proteome</keyword>
<dbReference type="Proteomes" id="UP000638560">
    <property type="component" value="Unassembled WGS sequence"/>
</dbReference>
<name>A0ABS0GTU7_9ACTN</name>